<dbReference type="GO" id="GO:0030246">
    <property type="term" value="F:carbohydrate binding"/>
    <property type="evidence" value="ECO:0007669"/>
    <property type="project" value="UniProtKB-ARBA"/>
</dbReference>
<name>A0A941FMK1_9ACTN</name>
<evidence type="ECO:0000313" key="7">
    <source>
        <dbReference type="Proteomes" id="UP000682308"/>
    </source>
</evidence>
<dbReference type="GO" id="GO:0030313">
    <property type="term" value="C:cell envelope"/>
    <property type="evidence" value="ECO:0007669"/>
    <property type="project" value="UniProtKB-SubCell"/>
</dbReference>
<dbReference type="InterPro" id="IPR028082">
    <property type="entry name" value="Peripla_BP_I"/>
</dbReference>
<organism evidence="6 7">
    <name type="scientific">Streptomyces tuirus</name>
    <dbReference type="NCBI Taxonomy" id="68278"/>
    <lineage>
        <taxon>Bacteria</taxon>
        <taxon>Bacillati</taxon>
        <taxon>Actinomycetota</taxon>
        <taxon>Actinomycetes</taxon>
        <taxon>Kitasatosporales</taxon>
        <taxon>Streptomycetaceae</taxon>
        <taxon>Streptomyces</taxon>
    </lineage>
</organism>
<evidence type="ECO:0000256" key="2">
    <source>
        <dbReference type="ARBA" id="ARBA00007639"/>
    </source>
</evidence>
<dbReference type="SUPFAM" id="SSF53822">
    <property type="entry name" value="Periplasmic binding protein-like I"/>
    <property type="match status" value="1"/>
</dbReference>
<evidence type="ECO:0000256" key="4">
    <source>
        <dbReference type="SAM" id="SignalP"/>
    </source>
</evidence>
<evidence type="ECO:0000256" key="1">
    <source>
        <dbReference type="ARBA" id="ARBA00004196"/>
    </source>
</evidence>
<comment type="similarity">
    <text evidence="2">Belongs to the bacterial solute-binding protein 2 family.</text>
</comment>
<dbReference type="AlphaFoldDB" id="A0A941FMK1"/>
<comment type="caution">
    <text evidence="6">The sequence shown here is derived from an EMBL/GenBank/DDBJ whole genome shotgun (WGS) entry which is preliminary data.</text>
</comment>
<dbReference type="InterPro" id="IPR025997">
    <property type="entry name" value="SBP_2_dom"/>
</dbReference>
<evidence type="ECO:0000259" key="5">
    <source>
        <dbReference type="Pfam" id="PF13407"/>
    </source>
</evidence>
<evidence type="ECO:0000256" key="3">
    <source>
        <dbReference type="ARBA" id="ARBA00022729"/>
    </source>
</evidence>
<keyword evidence="3 4" id="KW-0732">Signal</keyword>
<dbReference type="PANTHER" id="PTHR46847:SF1">
    <property type="entry name" value="D-ALLOSE-BINDING PERIPLASMIC PROTEIN-RELATED"/>
    <property type="match status" value="1"/>
</dbReference>
<accession>A0A941FMK1</accession>
<dbReference type="CDD" id="cd19973">
    <property type="entry name" value="PBP1_ABC_sugar_binding-like"/>
    <property type="match status" value="1"/>
</dbReference>
<keyword evidence="7" id="KW-1185">Reference proteome</keyword>
<proteinExistence type="inferred from homology"/>
<evidence type="ECO:0000313" key="6">
    <source>
        <dbReference type="EMBL" id="MBR8642822.1"/>
    </source>
</evidence>
<feature type="chain" id="PRO_5039030143" evidence="4">
    <location>
        <begin position="30"/>
        <end position="340"/>
    </location>
</feature>
<comment type="subcellular location">
    <subcellularLocation>
        <location evidence="1">Cell envelope</location>
    </subcellularLocation>
</comment>
<gene>
    <name evidence="6" type="ORF">KEF29_34750</name>
</gene>
<reference evidence="6 7" key="1">
    <citation type="submission" date="2021-04" db="EMBL/GenBank/DDBJ databases">
        <title>Characterization of the biosynthetic gene cluster of new lipopeptides with antitumor activity in the genome of the marine Streptomyces PHM034.</title>
        <authorList>
            <person name="Ceniceros A."/>
            <person name="Canedo L."/>
            <person name="Mendez C."/>
            <person name="Olano C."/>
            <person name="Schleissner C."/>
            <person name="Cuevas C."/>
            <person name="De La Calle F."/>
            <person name="Salas J.A."/>
        </authorList>
    </citation>
    <scope>NUCLEOTIDE SEQUENCE [LARGE SCALE GENOMIC DNA]</scope>
    <source>
        <strain evidence="6 7">PHM034</strain>
    </source>
</reference>
<dbReference type="Pfam" id="PF13407">
    <property type="entry name" value="Peripla_BP_4"/>
    <property type="match status" value="1"/>
</dbReference>
<feature type="domain" description="Periplasmic binding protein" evidence="5">
    <location>
        <begin position="46"/>
        <end position="305"/>
    </location>
</feature>
<protein>
    <submittedName>
        <fullName evidence="6">Sugar ABC transporter substrate-binding protein</fullName>
    </submittedName>
</protein>
<feature type="signal peptide" evidence="4">
    <location>
        <begin position="1"/>
        <end position="29"/>
    </location>
</feature>
<dbReference type="EMBL" id="JAGTPG010000002">
    <property type="protein sequence ID" value="MBR8642822.1"/>
    <property type="molecule type" value="Genomic_DNA"/>
</dbReference>
<dbReference type="Gene3D" id="3.40.50.2300">
    <property type="match status" value="2"/>
</dbReference>
<dbReference type="PROSITE" id="PS51257">
    <property type="entry name" value="PROKAR_LIPOPROTEIN"/>
    <property type="match status" value="1"/>
</dbReference>
<dbReference type="Proteomes" id="UP000682308">
    <property type="component" value="Unassembled WGS sequence"/>
</dbReference>
<sequence length="340" mass="34414">MSRTTRLSSSLLRAAAVAGVAALTLTACGSGSGSGSSSAGSGDVKVGLITKTDTNPFFVKMKEGAEKAAKAEGVKLMTAAGKFDGDNAGQVTAIENMVASGVKGILITPSDSKAIVPAIEKAKAKGVLVIALDTPTEPQSAVDALFATDNVKAGELIGEYAKAAMKGKAAKIATLDLAPGVSVGVQRHNGFLKGFGVKEGDPSVVCSQDTGGDQAKGQTAMENCLQKEPGINVVYTINEPAALGAYTALKAKGREKDVLIVSVDGGCTGTRAVKDGKIAATSQQYPLKMAAEGVKAVATYAEDGKKAAGYTDTGVTLITDKAQDGVTSKDTAYGLENCWG</sequence>
<dbReference type="PANTHER" id="PTHR46847">
    <property type="entry name" value="D-ALLOSE-BINDING PERIPLASMIC PROTEIN-RELATED"/>
    <property type="match status" value="1"/>
</dbReference>